<proteinExistence type="predicted"/>
<organism evidence="1 2">
    <name type="scientific">Pseudomonas neuropathica</name>
    <dbReference type="NCBI Taxonomy" id="2730425"/>
    <lineage>
        <taxon>Bacteria</taxon>
        <taxon>Pseudomonadati</taxon>
        <taxon>Pseudomonadota</taxon>
        <taxon>Gammaproteobacteria</taxon>
        <taxon>Pseudomonadales</taxon>
        <taxon>Pseudomonadaceae</taxon>
        <taxon>Pseudomonas</taxon>
    </lineage>
</organism>
<keyword evidence="2" id="KW-1185">Reference proteome</keyword>
<comment type="caution">
    <text evidence="1">The sequence shown here is derived from an EMBL/GenBank/DDBJ whole genome shotgun (WGS) entry which is preliminary data.</text>
</comment>
<dbReference type="EMBL" id="JACOPX010000008">
    <property type="protein sequence ID" value="MBF6034366.1"/>
    <property type="molecule type" value="Genomic_DNA"/>
</dbReference>
<dbReference type="RefSeq" id="WP_194934792.1">
    <property type="nucleotide sequence ID" value="NZ_JACOPX010000008.1"/>
</dbReference>
<reference evidence="1 2" key="1">
    <citation type="submission" date="2020-08" db="EMBL/GenBank/DDBJ databases">
        <title>Description of novel Pseudomonas species.</title>
        <authorList>
            <person name="Duman M."/>
            <person name="Mulet M."/>
            <person name="Altun S."/>
            <person name="Saticioglu I.B."/>
            <person name="Lalucat J."/>
            <person name="Garcia-Valdes E."/>
        </authorList>
    </citation>
    <scope>NUCLEOTIDE SEQUENCE [LARGE SCALE GENOMIC DNA]</scope>
    <source>
        <strain evidence="1 2">P155</strain>
    </source>
</reference>
<gene>
    <name evidence="1" type="ORF">H8F23_14035</name>
</gene>
<dbReference type="Proteomes" id="UP000722111">
    <property type="component" value="Unassembled WGS sequence"/>
</dbReference>
<protein>
    <submittedName>
        <fullName evidence="1">Uncharacterized protein</fullName>
    </submittedName>
</protein>
<name>A0ABS0BIS7_9PSED</name>
<evidence type="ECO:0000313" key="1">
    <source>
        <dbReference type="EMBL" id="MBF6034366.1"/>
    </source>
</evidence>
<sequence length="70" mass="7829">MLLIQKEKSSIGWKMSEFSGRTVVCQRLAVTRTAAEVYHGRPEVVTRAAGHSPKKVCVMNHLTRNSEVFA</sequence>
<accession>A0ABS0BIS7</accession>
<evidence type="ECO:0000313" key="2">
    <source>
        <dbReference type="Proteomes" id="UP000722111"/>
    </source>
</evidence>